<dbReference type="Pfam" id="PF00069">
    <property type="entry name" value="Pkinase"/>
    <property type="match status" value="1"/>
</dbReference>
<dbReference type="Gene3D" id="1.10.510.10">
    <property type="entry name" value="Transferase(Phosphotransferase) domain 1"/>
    <property type="match status" value="1"/>
</dbReference>
<accession>I4C0F5</accession>
<keyword evidence="7" id="KW-0723">Serine/threonine-protein kinase</keyword>
<dbReference type="Gene3D" id="2.60.120.10">
    <property type="entry name" value="Jelly Rolls"/>
    <property type="match status" value="1"/>
</dbReference>
<keyword evidence="3 7" id="KW-0418">Kinase</keyword>
<dbReference type="PROSITE" id="PS50042">
    <property type="entry name" value="CNMP_BINDING_3"/>
    <property type="match status" value="1"/>
</dbReference>
<dbReference type="PROSITE" id="PS50011">
    <property type="entry name" value="PROTEIN_KINASE_DOM"/>
    <property type="match status" value="1"/>
</dbReference>
<evidence type="ECO:0000259" key="6">
    <source>
        <dbReference type="PROSITE" id="PS50042"/>
    </source>
</evidence>
<dbReference type="SUPFAM" id="SSF51206">
    <property type="entry name" value="cAMP-binding domain-like"/>
    <property type="match status" value="1"/>
</dbReference>
<dbReference type="PANTHER" id="PTHR43289:SF6">
    <property type="entry name" value="SERINE_THREONINE-PROTEIN KINASE NEKL-3"/>
    <property type="match status" value="1"/>
</dbReference>
<dbReference type="AlphaFoldDB" id="I4C0F5"/>
<keyword evidence="1" id="KW-0808">Transferase</keyword>
<keyword evidence="4" id="KW-0067">ATP-binding</keyword>
<dbReference type="PATRIC" id="fig|706587.4.peg.346"/>
<dbReference type="PANTHER" id="PTHR43289">
    <property type="entry name" value="MITOGEN-ACTIVATED PROTEIN KINASE KINASE KINASE 20-RELATED"/>
    <property type="match status" value="1"/>
</dbReference>
<dbReference type="CDD" id="cd00038">
    <property type="entry name" value="CAP_ED"/>
    <property type="match status" value="1"/>
</dbReference>
<dbReference type="STRING" id="706587.Desti_0306"/>
<feature type="domain" description="Protein kinase" evidence="5">
    <location>
        <begin position="27"/>
        <end position="301"/>
    </location>
</feature>
<organism evidence="7 8">
    <name type="scientific">Desulfomonile tiedjei (strain ATCC 49306 / DSM 6799 / DCB-1)</name>
    <dbReference type="NCBI Taxonomy" id="706587"/>
    <lineage>
        <taxon>Bacteria</taxon>
        <taxon>Pseudomonadati</taxon>
        <taxon>Thermodesulfobacteriota</taxon>
        <taxon>Desulfomonilia</taxon>
        <taxon>Desulfomonilales</taxon>
        <taxon>Desulfomonilaceae</taxon>
        <taxon>Desulfomonile</taxon>
    </lineage>
</organism>
<dbReference type="eggNOG" id="COG0664">
    <property type="taxonomic scope" value="Bacteria"/>
</dbReference>
<dbReference type="InterPro" id="IPR018490">
    <property type="entry name" value="cNMP-bd_dom_sf"/>
</dbReference>
<reference evidence="8" key="1">
    <citation type="submission" date="2012-06" db="EMBL/GenBank/DDBJ databases">
        <title>Complete sequence of chromosome of Desulfomonile tiedjei DSM 6799.</title>
        <authorList>
            <person name="Lucas S."/>
            <person name="Copeland A."/>
            <person name="Lapidus A."/>
            <person name="Glavina del Rio T."/>
            <person name="Dalin E."/>
            <person name="Tice H."/>
            <person name="Bruce D."/>
            <person name="Goodwin L."/>
            <person name="Pitluck S."/>
            <person name="Peters L."/>
            <person name="Ovchinnikova G."/>
            <person name="Zeytun A."/>
            <person name="Lu M."/>
            <person name="Kyrpides N."/>
            <person name="Mavromatis K."/>
            <person name="Ivanova N."/>
            <person name="Brettin T."/>
            <person name="Detter J.C."/>
            <person name="Han C."/>
            <person name="Larimer F."/>
            <person name="Land M."/>
            <person name="Hauser L."/>
            <person name="Markowitz V."/>
            <person name="Cheng J.-F."/>
            <person name="Hugenholtz P."/>
            <person name="Woyke T."/>
            <person name="Wu D."/>
            <person name="Spring S."/>
            <person name="Schroeder M."/>
            <person name="Brambilla E."/>
            <person name="Klenk H.-P."/>
            <person name="Eisen J.A."/>
        </authorList>
    </citation>
    <scope>NUCLEOTIDE SEQUENCE [LARGE SCALE GENOMIC DNA]</scope>
    <source>
        <strain evidence="8">ATCC 49306 / DSM 6799 / DCB-1</strain>
    </source>
</reference>
<dbReference type="InterPro" id="IPR014710">
    <property type="entry name" value="RmlC-like_jellyroll"/>
</dbReference>
<evidence type="ECO:0000256" key="2">
    <source>
        <dbReference type="ARBA" id="ARBA00022741"/>
    </source>
</evidence>
<evidence type="ECO:0000256" key="4">
    <source>
        <dbReference type="ARBA" id="ARBA00022840"/>
    </source>
</evidence>
<name>I4C0F5_DESTA</name>
<dbReference type="SMART" id="SM00100">
    <property type="entry name" value="cNMP"/>
    <property type="match status" value="1"/>
</dbReference>
<evidence type="ECO:0000313" key="8">
    <source>
        <dbReference type="Proteomes" id="UP000006055"/>
    </source>
</evidence>
<dbReference type="HOGENOM" id="CLU_460598_0_0_7"/>
<dbReference type="EMBL" id="CP003360">
    <property type="protein sequence ID" value="AFM23046.1"/>
    <property type="molecule type" value="Genomic_DNA"/>
</dbReference>
<dbReference type="Pfam" id="PF00027">
    <property type="entry name" value="cNMP_binding"/>
    <property type="match status" value="1"/>
</dbReference>
<evidence type="ECO:0000256" key="3">
    <source>
        <dbReference type="ARBA" id="ARBA00022777"/>
    </source>
</evidence>
<dbReference type="InterPro" id="IPR000595">
    <property type="entry name" value="cNMP-bd_dom"/>
</dbReference>
<dbReference type="InterPro" id="IPR000719">
    <property type="entry name" value="Prot_kinase_dom"/>
</dbReference>
<feature type="domain" description="Cyclic nucleotide-binding" evidence="6">
    <location>
        <begin position="375"/>
        <end position="477"/>
    </location>
</feature>
<dbReference type="InterPro" id="IPR011009">
    <property type="entry name" value="Kinase-like_dom_sf"/>
</dbReference>
<evidence type="ECO:0000259" key="5">
    <source>
        <dbReference type="PROSITE" id="PS50011"/>
    </source>
</evidence>
<proteinExistence type="predicted"/>
<dbReference type="Gene3D" id="3.30.200.20">
    <property type="entry name" value="Phosphorylase Kinase, domain 1"/>
    <property type="match status" value="1"/>
</dbReference>
<evidence type="ECO:0000313" key="7">
    <source>
        <dbReference type="EMBL" id="AFM23046.1"/>
    </source>
</evidence>
<keyword evidence="2" id="KW-0547">Nucleotide-binding</keyword>
<dbReference type="CDD" id="cd14014">
    <property type="entry name" value="STKc_PknB_like"/>
    <property type="match status" value="1"/>
</dbReference>
<evidence type="ECO:0000256" key="1">
    <source>
        <dbReference type="ARBA" id="ARBA00022679"/>
    </source>
</evidence>
<dbReference type="KEGG" id="dti:Desti_0306"/>
<sequence>MTEKETSGPEFSRNRQVAFEPVTFGRYRLIDQISKGGMSDIFLAKTTSVAGFQKPLVIKKLLPHYANRPRYVKRFINEAKTLARLNHSNIVQVTDMGVIDSEYYIAMEYVEGRNVAHIVSKASRSGRKPSLDFVVHIILEVARGLAYAHRRKGPGGENLMLVHQDVNAFNVMVSYEGEVKIIDFGIAQALLDKSNKKGFPVAGKLLYFSPEQIQRKPLDRRVDIYGTGVLFYELLAGERLITHQETVSETIRTILQMDIAKKVENNSQIIPELKPILIRSMALEPENRYPWMEDFIQDVRLVAKDLGVTTNFPNIVSYMKEQFTRELVLDRRRMKKLLTDESSRKAATGANSQNPEVKKRALPLLNRLMKLRSGSFRDVPGVDSAEIEAGLRTIKLDEGRTVFRQGDIGSDVYAIEEGRVKLYFEIDRIRQTIGVLGQGEFFGFSSLCENSRSISAVALDNCSLIAVDSELFMKLMGNDSARETIIHFHKRKQYLFSLLENALLEDSLSRLIHALLFFLRNGEPGDGNRIQVAEISELFHIEPTNQMLKYLEKLKSLGILDYDKRSIQVKDSEKLENVCSILSGRGKLTLKL</sequence>
<dbReference type="OrthoDB" id="9801841at2"/>
<dbReference type="eggNOG" id="COG0515">
    <property type="taxonomic scope" value="Bacteria"/>
</dbReference>
<keyword evidence="8" id="KW-1185">Reference proteome</keyword>
<protein>
    <submittedName>
        <fullName evidence="7">Serine/threonine protein kinase</fullName>
    </submittedName>
</protein>
<gene>
    <name evidence="7" type="ordered locus">Desti_0306</name>
</gene>
<dbReference type="Proteomes" id="UP000006055">
    <property type="component" value="Chromosome"/>
</dbReference>
<dbReference type="SUPFAM" id="SSF56112">
    <property type="entry name" value="Protein kinase-like (PK-like)"/>
    <property type="match status" value="1"/>
</dbReference>
<dbReference type="GO" id="GO:0005524">
    <property type="term" value="F:ATP binding"/>
    <property type="evidence" value="ECO:0007669"/>
    <property type="project" value="UniProtKB-KW"/>
</dbReference>
<dbReference type="GO" id="GO:0004674">
    <property type="term" value="F:protein serine/threonine kinase activity"/>
    <property type="evidence" value="ECO:0007669"/>
    <property type="project" value="UniProtKB-KW"/>
</dbReference>